<dbReference type="AlphaFoldDB" id="A0AB34JXF4"/>
<sequence length="174" mass="17263">MGRADGGVETEVELRCDGVCAEDGREPCVKDEGGGGGREAEEASGNTGEGGGGELKGCGGLVSDDGDGELCCEAGGLAKVAREGDDTSLDVGDGGRECEFEAAGADDEDVCSSDDLFSASPMVLIASTSEDEDTTRGIGGEAWEADTEVAGGICGDEPWGDGGDVVRGDGGDVN</sequence>
<protein>
    <submittedName>
        <fullName evidence="2">Uncharacterized protein</fullName>
    </submittedName>
</protein>
<reference evidence="2 3" key="1">
    <citation type="journal article" date="2024" name="Science">
        <title>Giant polyketide synthase enzymes in the biosynthesis of giant marine polyether toxins.</title>
        <authorList>
            <person name="Fallon T.R."/>
            <person name="Shende V.V."/>
            <person name="Wierzbicki I.H."/>
            <person name="Pendleton A.L."/>
            <person name="Watervoot N.F."/>
            <person name="Auber R.P."/>
            <person name="Gonzalez D.J."/>
            <person name="Wisecaver J.H."/>
            <person name="Moore B.S."/>
        </authorList>
    </citation>
    <scope>NUCLEOTIDE SEQUENCE [LARGE SCALE GENOMIC DNA]</scope>
    <source>
        <strain evidence="2 3">12B1</strain>
    </source>
</reference>
<keyword evidence="3" id="KW-1185">Reference proteome</keyword>
<comment type="caution">
    <text evidence="2">The sequence shown here is derived from an EMBL/GenBank/DDBJ whole genome shotgun (WGS) entry which is preliminary data.</text>
</comment>
<feature type="compositionally biased region" description="Basic and acidic residues" evidence="1">
    <location>
        <begin position="164"/>
        <end position="174"/>
    </location>
</feature>
<feature type="region of interest" description="Disordered" evidence="1">
    <location>
        <begin position="154"/>
        <end position="174"/>
    </location>
</feature>
<evidence type="ECO:0000256" key="1">
    <source>
        <dbReference type="SAM" id="MobiDB-lite"/>
    </source>
</evidence>
<organism evidence="2 3">
    <name type="scientific">Prymnesium parvum</name>
    <name type="common">Toxic golden alga</name>
    <dbReference type="NCBI Taxonomy" id="97485"/>
    <lineage>
        <taxon>Eukaryota</taxon>
        <taxon>Haptista</taxon>
        <taxon>Haptophyta</taxon>
        <taxon>Prymnesiophyceae</taxon>
        <taxon>Prymnesiales</taxon>
        <taxon>Prymnesiaceae</taxon>
        <taxon>Prymnesium</taxon>
    </lineage>
</organism>
<name>A0AB34JXF4_PRYPA</name>
<gene>
    <name evidence="2" type="ORF">AB1Y20_015310</name>
</gene>
<dbReference type="EMBL" id="JBGBPQ010000003">
    <property type="protein sequence ID" value="KAL1526605.1"/>
    <property type="molecule type" value="Genomic_DNA"/>
</dbReference>
<feature type="compositionally biased region" description="Basic and acidic residues" evidence="1">
    <location>
        <begin position="23"/>
        <end position="41"/>
    </location>
</feature>
<dbReference type="Proteomes" id="UP001515480">
    <property type="component" value="Unassembled WGS sequence"/>
</dbReference>
<evidence type="ECO:0000313" key="2">
    <source>
        <dbReference type="EMBL" id="KAL1526605.1"/>
    </source>
</evidence>
<evidence type="ECO:0000313" key="3">
    <source>
        <dbReference type="Proteomes" id="UP001515480"/>
    </source>
</evidence>
<accession>A0AB34JXF4</accession>
<feature type="region of interest" description="Disordered" evidence="1">
    <location>
        <begin position="23"/>
        <end position="56"/>
    </location>
</feature>
<proteinExistence type="predicted"/>
<feature type="compositionally biased region" description="Gly residues" evidence="1">
    <location>
        <begin position="47"/>
        <end position="56"/>
    </location>
</feature>